<evidence type="ECO:0000259" key="5">
    <source>
        <dbReference type="SMART" id="SM00829"/>
    </source>
</evidence>
<evidence type="ECO:0000256" key="4">
    <source>
        <dbReference type="RuleBase" id="RU361277"/>
    </source>
</evidence>
<dbReference type="AlphaFoldDB" id="A0A2U3L670"/>
<dbReference type="InterPro" id="IPR036291">
    <property type="entry name" value="NAD(P)-bd_dom_sf"/>
</dbReference>
<reference evidence="7" key="1">
    <citation type="submission" date="2018-02" db="EMBL/GenBank/DDBJ databases">
        <authorList>
            <person name="Hausmann B."/>
        </authorList>
    </citation>
    <scope>NUCLEOTIDE SEQUENCE [LARGE SCALE GENOMIC DNA]</scope>
    <source>
        <strain evidence="7">Peat soil MAG SbA1</strain>
    </source>
</reference>
<dbReference type="EMBL" id="OMOD01000171">
    <property type="protein sequence ID" value="SPF47397.1"/>
    <property type="molecule type" value="Genomic_DNA"/>
</dbReference>
<dbReference type="InterPro" id="IPR020843">
    <property type="entry name" value="ER"/>
</dbReference>
<proteinExistence type="inferred from homology"/>
<keyword evidence="1 4" id="KW-0479">Metal-binding</keyword>
<sequence length="350" mass="37801">MATTMLAVVKPEAAPGAEVREVKIPPFGRTDVLVKVKVASICGTDLHIYNWDRWAQNRIHPPLIPGHEFCGEVAAFGDEVTSVKEGDFVSAEMHVACGKCLQCRTGEAHICQNVKIIGVDANGAFAEYVVIPESNIWKLDPAIPLEYASILDPLGNAVHTVLAGEIVAKTVAITGCGPIGLFSIAVARAAGATSVFAIEVNEHRAKIAREMKADYVLNPAKEDVTAIVMEKTGGLGVDVVLEMAGHPDSIRTAFDIVRRGGRISLLGLTSKPISLNFSEDIIFKGITVQGINGRRMYQTWYQMTALLKAGKLDLHPAITDRISMKDFGKAMERLRTGEASKILVYPNGVR</sequence>
<dbReference type="CDD" id="cd05281">
    <property type="entry name" value="TDH"/>
    <property type="match status" value="1"/>
</dbReference>
<dbReference type="SMART" id="SM00829">
    <property type="entry name" value="PKS_ER"/>
    <property type="match status" value="1"/>
</dbReference>
<dbReference type="SUPFAM" id="SSF51735">
    <property type="entry name" value="NAD(P)-binding Rossmann-fold domains"/>
    <property type="match status" value="1"/>
</dbReference>
<dbReference type="PROSITE" id="PS00059">
    <property type="entry name" value="ADH_ZINC"/>
    <property type="match status" value="1"/>
</dbReference>
<accession>A0A2U3L670</accession>
<evidence type="ECO:0000256" key="2">
    <source>
        <dbReference type="ARBA" id="ARBA00022833"/>
    </source>
</evidence>
<dbReference type="InterPro" id="IPR013149">
    <property type="entry name" value="ADH-like_C"/>
</dbReference>
<name>A0A2U3L670_9BACT</name>
<keyword evidence="2 4" id="KW-0862">Zinc</keyword>
<dbReference type="Proteomes" id="UP000238701">
    <property type="component" value="Unassembled WGS sequence"/>
</dbReference>
<dbReference type="InterPro" id="IPR002328">
    <property type="entry name" value="ADH_Zn_CS"/>
</dbReference>
<dbReference type="Gene3D" id="3.40.50.720">
    <property type="entry name" value="NAD(P)-binding Rossmann-like Domain"/>
    <property type="match status" value="1"/>
</dbReference>
<comment type="similarity">
    <text evidence="4">Belongs to the zinc-containing alcohol dehydrogenase family.</text>
</comment>
<evidence type="ECO:0000256" key="3">
    <source>
        <dbReference type="ARBA" id="ARBA00023002"/>
    </source>
</evidence>
<dbReference type="InterPro" id="IPR050129">
    <property type="entry name" value="Zn_alcohol_dh"/>
</dbReference>
<feature type="domain" description="Enoyl reductase (ER)" evidence="5">
    <location>
        <begin position="16"/>
        <end position="344"/>
    </location>
</feature>
<dbReference type="GO" id="GO:0008270">
    <property type="term" value="F:zinc ion binding"/>
    <property type="evidence" value="ECO:0007669"/>
    <property type="project" value="InterPro"/>
</dbReference>
<evidence type="ECO:0000256" key="1">
    <source>
        <dbReference type="ARBA" id="ARBA00022723"/>
    </source>
</evidence>
<comment type="cofactor">
    <cofactor evidence="4">
        <name>Zn(2+)</name>
        <dbReference type="ChEBI" id="CHEBI:29105"/>
    </cofactor>
</comment>
<evidence type="ECO:0000313" key="6">
    <source>
        <dbReference type="EMBL" id="SPF47397.1"/>
    </source>
</evidence>
<dbReference type="NCBIfam" id="NF003808">
    <property type="entry name" value="PRK05396.1"/>
    <property type="match status" value="1"/>
</dbReference>
<gene>
    <name evidence="6" type="primary">tdh</name>
    <name evidence="6" type="ORF">SBA1_740011</name>
</gene>
<dbReference type="GO" id="GO:0008743">
    <property type="term" value="F:L-threonine 3-dehydrogenase activity"/>
    <property type="evidence" value="ECO:0007669"/>
    <property type="project" value="UniProtKB-EC"/>
</dbReference>
<dbReference type="Pfam" id="PF00107">
    <property type="entry name" value="ADH_zinc_N"/>
    <property type="match status" value="1"/>
</dbReference>
<keyword evidence="3 6" id="KW-0560">Oxidoreductase</keyword>
<evidence type="ECO:0000313" key="7">
    <source>
        <dbReference type="Proteomes" id="UP000238701"/>
    </source>
</evidence>
<dbReference type="Pfam" id="PF08240">
    <property type="entry name" value="ADH_N"/>
    <property type="match status" value="1"/>
</dbReference>
<dbReference type="SUPFAM" id="SSF50129">
    <property type="entry name" value="GroES-like"/>
    <property type="match status" value="1"/>
</dbReference>
<dbReference type="PANTHER" id="PTHR43401:SF2">
    <property type="entry name" value="L-THREONINE 3-DEHYDROGENASE"/>
    <property type="match status" value="1"/>
</dbReference>
<protein>
    <submittedName>
        <fullName evidence="6">Threonine 3-dehydrogenase, NAD(P)-binding</fullName>
        <ecNumber evidence="6">1.1.1.103</ecNumber>
    </submittedName>
</protein>
<dbReference type="EC" id="1.1.1.103" evidence="6"/>
<dbReference type="PANTHER" id="PTHR43401">
    <property type="entry name" value="L-THREONINE 3-DEHYDROGENASE"/>
    <property type="match status" value="1"/>
</dbReference>
<organism evidence="6 7">
    <name type="scientific">Candidatus Sulfotelmatobacter kueseliae</name>
    <dbReference type="NCBI Taxonomy" id="2042962"/>
    <lineage>
        <taxon>Bacteria</taxon>
        <taxon>Pseudomonadati</taxon>
        <taxon>Acidobacteriota</taxon>
        <taxon>Terriglobia</taxon>
        <taxon>Terriglobales</taxon>
        <taxon>Candidatus Korobacteraceae</taxon>
        <taxon>Candidatus Sulfotelmatobacter</taxon>
    </lineage>
</organism>
<dbReference type="InterPro" id="IPR013154">
    <property type="entry name" value="ADH-like_N"/>
</dbReference>
<dbReference type="OrthoDB" id="9769198at2"/>
<dbReference type="InterPro" id="IPR011032">
    <property type="entry name" value="GroES-like_sf"/>
</dbReference>
<dbReference type="Gene3D" id="3.90.180.10">
    <property type="entry name" value="Medium-chain alcohol dehydrogenases, catalytic domain"/>
    <property type="match status" value="1"/>
</dbReference>